<dbReference type="EMBL" id="CAKOGP040001759">
    <property type="protein sequence ID" value="CAJ1950219.1"/>
    <property type="molecule type" value="Genomic_DNA"/>
</dbReference>
<name>A0AAD2PUG5_9STRA</name>
<organism evidence="2 3">
    <name type="scientific">Cylindrotheca closterium</name>
    <dbReference type="NCBI Taxonomy" id="2856"/>
    <lineage>
        <taxon>Eukaryota</taxon>
        <taxon>Sar</taxon>
        <taxon>Stramenopiles</taxon>
        <taxon>Ochrophyta</taxon>
        <taxon>Bacillariophyta</taxon>
        <taxon>Bacillariophyceae</taxon>
        <taxon>Bacillariophycidae</taxon>
        <taxon>Bacillariales</taxon>
        <taxon>Bacillariaceae</taxon>
        <taxon>Cylindrotheca</taxon>
    </lineage>
</organism>
<feature type="region of interest" description="Disordered" evidence="1">
    <location>
        <begin position="373"/>
        <end position="408"/>
    </location>
</feature>
<evidence type="ECO:0000313" key="2">
    <source>
        <dbReference type="EMBL" id="CAJ1950219.1"/>
    </source>
</evidence>
<evidence type="ECO:0000256" key="1">
    <source>
        <dbReference type="SAM" id="MobiDB-lite"/>
    </source>
</evidence>
<keyword evidence="3" id="KW-1185">Reference proteome</keyword>
<protein>
    <submittedName>
        <fullName evidence="2">Uncharacterized protein</fullName>
    </submittedName>
</protein>
<feature type="compositionally biased region" description="Basic and acidic residues" evidence="1">
    <location>
        <begin position="120"/>
        <end position="135"/>
    </location>
</feature>
<reference evidence="2" key="1">
    <citation type="submission" date="2023-08" db="EMBL/GenBank/DDBJ databases">
        <authorList>
            <person name="Audoor S."/>
            <person name="Bilcke G."/>
        </authorList>
    </citation>
    <scope>NUCLEOTIDE SEQUENCE</scope>
</reference>
<evidence type="ECO:0000313" key="3">
    <source>
        <dbReference type="Proteomes" id="UP001295423"/>
    </source>
</evidence>
<feature type="region of interest" description="Disordered" evidence="1">
    <location>
        <begin position="1"/>
        <end position="20"/>
    </location>
</feature>
<feature type="region of interest" description="Disordered" evidence="1">
    <location>
        <begin position="454"/>
        <end position="473"/>
    </location>
</feature>
<comment type="caution">
    <text evidence="2">The sequence shown here is derived from an EMBL/GenBank/DDBJ whole genome shotgun (WGS) entry which is preliminary data.</text>
</comment>
<feature type="compositionally biased region" description="Low complexity" evidence="1">
    <location>
        <begin position="104"/>
        <end position="113"/>
    </location>
</feature>
<dbReference type="AlphaFoldDB" id="A0AAD2PUG5"/>
<gene>
    <name evidence="2" type="ORF">CYCCA115_LOCUS12481</name>
</gene>
<feature type="compositionally biased region" description="Basic residues" evidence="1">
    <location>
        <begin position="384"/>
        <end position="393"/>
    </location>
</feature>
<accession>A0AAD2PUG5</accession>
<feature type="region of interest" description="Disordered" evidence="1">
    <location>
        <begin position="263"/>
        <end position="314"/>
    </location>
</feature>
<feature type="compositionally biased region" description="Polar residues" evidence="1">
    <location>
        <begin position="272"/>
        <end position="284"/>
    </location>
</feature>
<feature type="region of interest" description="Disordered" evidence="1">
    <location>
        <begin position="79"/>
        <end position="135"/>
    </location>
</feature>
<dbReference type="Proteomes" id="UP001295423">
    <property type="component" value="Unassembled WGS sequence"/>
</dbReference>
<sequence length="473" mass="53421">MASVAVSGKGQQRVLSSAEKETALARVRLKGLPNDWDVEWDNKRQKKIWVSPDGSRRCYSLPQALKYAAKSGQVVSTITGTQSTNNNHSNDHGNSNDDGQETSTTTPQQQQQHHPLHHRTLSEREVAEKVQEGRSRGLPQGWTIIWDNMSDQRVWISPDGKKKCKGIPQALRYSAKQGWITTLPPKEEKELKAERVLSQEEVQEFLKEAREMGLPNDWNVEWNNAKRKRRWIAPDGCKVHSIPEALRMSLKKGWISRIILPPCKLNNKDPKQNNTNKTTSNADKQQQQQQQPNTQKRRRIQHIPSGNRRLTESEQLASIEEAKARGLGDGWKAEFSNHLNRRIWIAPPNCSGEGGGGGGQRYYSIADALAGKPMQDEPSAERMPKKKKQKKQGTAKETPIPRRYSNMRKQRVNYNEVEILAESLDPSESESLHRRMMIPRKETAKLVDNASKDGYASSDGDSIQHGAGCIVSL</sequence>
<proteinExistence type="predicted"/>